<keyword evidence="1" id="KW-0732">Signal</keyword>
<protein>
    <submittedName>
        <fullName evidence="3">Putative autotransporter adhesin-like protein</fullName>
    </submittedName>
</protein>
<reference evidence="3 4" key="1">
    <citation type="journal article" date="2015" name="Stand. Genomic Sci.">
        <title>Genomic Encyclopedia of Bacterial and Archaeal Type Strains, Phase III: the genomes of soil and plant-associated and newly described type strains.</title>
        <authorList>
            <person name="Whitman W.B."/>
            <person name="Woyke T."/>
            <person name="Klenk H.P."/>
            <person name="Zhou Y."/>
            <person name="Lilburn T.G."/>
            <person name="Beck B.J."/>
            <person name="De Vos P."/>
            <person name="Vandamme P."/>
            <person name="Eisen J.A."/>
            <person name="Garrity G."/>
            <person name="Hugenholtz P."/>
            <person name="Kyrpides N.C."/>
        </authorList>
    </citation>
    <scope>NUCLEOTIDE SEQUENCE [LARGE SCALE GENOMIC DNA]</scope>
    <source>
        <strain evidence="3 4">CECT 8445</strain>
    </source>
</reference>
<feature type="domain" description="Putative auto-transporter adhesin head GIN" evidence="2">
    <location>
        <begin position="44"/>
        <end position="228"/>
    </location>
</feature>
<keyword evidence="4" id="KW-1185">Reference proteome</keyword>
<evidence type="ECO:0000313" key="3">
    <source>
        <dbReference type="EMBL" id="TCK69081.1"/>
    </source>
</evidence>
<accession>A0A4V2PU71</accession>
<dbReference type="Pfam" id="PF10988">
    <property type="entry name" value="DUF2807"/>
    <property type="match status" value="1"/>
</dbReference>
<comment type="caution">
    <text evidence="3">The sequence shown here is derived from an EMBL/GenBank/DDBJ whole genome shotgun (WGS) entry which is preliminary data.</text>
</comment>
<dbReference type="PANTHER" id="PTHR39200:SF1">
    <property type="entry name" value="AUTO-TRANSPORTER ADHESIN HEAD GIN DOMAIN-CONTAINING PROTEIN-RELATED"/>
    <property type="match status" value="1"/>
</dbReference>
<feature type="chain" id="PRO_5020535044" evidence="1">
    <location>
        <begin position="22"/>
        <end position="243"/>
    </location>
</feature>
<dbReference type="OrthoDB" id="5585143at2"/>
<dbReference type="EMBL" id="SMGI01000001">
    <property type="protein sequence ID" value="TCK69081.1"/>
    <property type="molecule type" value="Genomic_DNA"/>
</dbReference>
<dbReference type="PANTHER" id="PTHR39200">
    <property type="entry name" value="HYPOTHETICAL EXPORTED PROTEIN"/>
    <property type="match status" value="1"/>
</dbReference>
<organism evidence="3 4">
    <name type="scientific">Winogradskyella wandonensis</name>
    <dbReference type="NCBI Taxonomy" id="1442586"/>
    <lineage>
        <taxon>Bacteria</taxon>
        <taxon>Pseudomonadati</taxon>
        <taxon>Bacteroidota</taxon>
        <taxon>Flavobacteriia</taxon>
        <taxon>Flavobacteriales</taxon>
        <taxon>Flavobacteriaceae</taxon>
        <taxon>Winogradskyella</taxon>
    </lineage>
</organism>
<feature type="signal peptide" evidence="1">
    <location>
        <begin position="1"/>
        <end position="21"/>
    </location>
</feature>
<evidence type="ECO:0000259" key="2">
    <source>
        <dbReference type="Pfam" id="PF10988"/>
    </source>
</evidence>
<dbReference type="RefSeq" id="WP_132703410.1">
    <property type="nucleotide sequence ID" value="NZ_SMGI01000001.1"/>
</dbReference>
<proteinExistence type="predicted"/>
<dbReference type="InterPro" id="IPR021255">
    <property type="entry name" value="DUF2807"/>
</dbReference>
<dbReference type="Gene3D" id="2.160.20.120">
    <property type="match status" value="1"/>
</dbReference>
<gene>
    <name evidence="3" type="ORF">DFQ05_0593</name>
</gene>
<evidence type="ECO:0000256" key="1">
    <source>
        <dbReference type="SAM" id="SignalP"/>
    </source>
</evidence>
<dbReference type="AlphaFoldDB" id="A0A4V2PU71"/>
<dbReference type="Proteomes" id="UP000295714">
    <property type="component" value="Unassembled WGS sequence"/>
</dbReference>
<name>A0A4V2PU71_9FLAO</name>
<evidence type="ECO:0000313" key="4">
    <source>
        <dbReference type="Proteomes" id="UP000295714"/>
    </source>
</evidence>
<sequence length="243" mass="25460">MKQLKLIFSFILLGALTTSNAQWWGGKGVKGNGDVTTITRTTSDYDGIKCAGFMDFKLVEGEEGKITIKGESNLLEYIVTEVKNGNLIIKVQKGKNLKPSNNTPLLITVPYRDITTVSLSGSGDVWNEGTINADEFSASVAGSGDLILNINSENTKASVSGSGDLTLKGRSKNLKANVAGSGDFHGFKLESVNVDASVAGSGDISINCSGELKARVAGSGDIEYRGNPTSTDTKVVGSGSIEN</sequence>